<keyword evidence="3" id="KW-1185">Reference proteome</keyword>
<gene>
    <name evidence="2" type="ORF">Hypma_015057</name>
</gene>
<reference evidence="2" key="1">
    <citation type="submission" date="2018-04" db="EMBL/GenBank/DDBJ databases">
        <title>Whole genome sequencing of Hypsizygus marmoreus.</title>
        <authorList>
            <person name="Choi I.-G."/>
            <person name="Min B."/>
            <person name="Kim J.-G."/>
            <person name="Kim S."/>
            <person name="Oh Y.-L."/>
            <person name="Kong W.-S."/>
            <person name="Park H."/>
            <person name="Jeong J."/>
            <person name="Song E.-S."/>
        </authorList>
    </citation>
    <scope>NUCLEOTIDE SEQUENCE [LARGE SCALE GENOMIC DNA]</scope>
    <source>
        <strain evidence="2">51987-8</strain>
    </source>
</reference>
<dbReference type="InParanoid" id="A0A369K538"/>
<dbReference type="Proteomes" id="UP000076154">
    <property type="component" value="Unassembled WGS sequence"/>
</dbReference>
<dbReference type="AlphaFoldDB" id="A0A369K538"/>
<feature type="region of interest" description="Disordered" evidence="1">
    <location>
        <begin position="96"/>
        <end position="115"/>
    </location>
</feature>
<name>A0A369K538_HYPMA</name>
<evidence type="ECO:0000313" key="3">
    <source>
        <dbReference type="Proteomes" id="UP000076154"/>
    </source>
</evidence>
<comment type="caution">
    <text evidence="2">The sequence shown here is derived from an EMBL/GenBank/DDBJ whole genome shotgun (WGS) entry which is preliminary data.</text>
</comment>
<dbReference type="EMBL" id="LUEZ02000010">
    <property type="protein sequence ID" value="RDB28610.1"/>
    <property type="molecule type" value="Genomic_DNA"/>
</dbReference>
<feature type="compositionally biased region" description="Polar residues" evidence="1">
    <location>
        <begin position="98"/>
        <end position="115"/>
    </location>
</feature>
<feature type="region of interest" description="Disordered" evidence="1">
    <location>
        <begin position="1"/>
        <end position="21"/>
    </location>
</feature>
<proteinExistence type="predicted"/>
<protein>
    <submittedName>
        <fullName evidence="2">Uncharacterized protein</fullName>
    </submittedName>
</protein>
<organism evidence="2 3">
    <name type="scientific">Hypsizygus marmoreus</name>
    <name type="common">White beech mushroom</name>
    <name type="synonym">Agaricus marmoreus</name>
    <dbReference type="NCBI Taxonomy" id="39966"/>
    <lineage>
        <taxon>Eukaryota</taxon>
        <taxon>Fungi</taxon>
        <taxon>Dikarya</taxon>
        <taxon>Basidiomycota</taxon>
        <taxon>Agaricomycotina</taxon>
        <taxon>Agaricomycetes</taxon>
        <taxon>Agaricomycetidae</taxon>
        <taxon>Agaricales</taxon>
        <taxon>Tricholomatineae</taxon>
        <taxon>Lyophyllaceae</taxon>
        <taxon>Hypsizygus</taxon>
    </lineage>
</organism>
<evidence type="ECO:0000256" key="1">
    <source>
        <dbReference type="SAM" id="MobiDB-lite"/>
    </source>
</evidence>
<feature type="compositionally biased region" description="Polar residues" evidence="1">
    <location>
        <begin position="1"/>
        <end position="18"/>
    </location>
</feature>
<sequence>MNSYPNIVPTQFSPTLTNGPAAPDAWKMSYTDVTDVLITAPDWALSPITPQTCSPSIENVPAVMPNPTICETQADTKSEDVLSFPDAIFHEIGAIHDSPNTDQGHNVAESTPSFC</sequence>
<accession>A0A369K538</accession>
<evidence type="ECO:0000313" key="2">
    <source>
        <dbReference type="EMBL" id="RDB28610.1"/>
    </source>
</evidence>